<organism evidence="1 2">
    <name type="scientific">Drosophila gunungcola</name>
    <name type="common">fruit fly</name>
    <dbReference type="NCBI Taxonomy" id="103775"/>
    <lineage>
        <taxon>Eukaryota</taxon>
        <taxon>Metazoa</taxon>
        <taxon>Ecdysozoa</taxon>
        <taxon>Arthropoda</taxon>
        <taxon>Hexapoda</taxon>
        <taxon>Insecta</taxon>
        <taxon>Pterygota</taxon>
        <taxon>Neoptera</taxon>
        <taxon>Endopterygota</taxon>
        <taxon>Diptera</taxon>
        <taxon>Brachycera</taxon>
        <taxon>Muscomorpha</taxon>
        <taxon>Ephydroidea</taxon>
        <taxon>Drosophilidae</taxon>
        <taxon>Drosophila</taxon>
        <taxon>Sophophora</taxon>
    </lineage>
</organism>
<comment type="caution">
    <text evidence="1">The sequence shown here is derived from an EMBL/GenBank/DDBJ whole genome shotgun (WGS) entry which is preliminary data.</text>
</comment>
<dbReference type="AlphaFoldDB" id="A0A9Q0BQ62"/>
<dbReference type="EMBL" id="JAMKOV010000004">
    <property type="protein sequence ID" value="KAI8040652.1"/>
    <property type="molecule type" value="Genomic_DNA"/>
</dbReference>
<accession>A0A9Q0BQ62</accession>
<reference evidence="1" key="1">
    <citation type="journal article" date="2023" name="Genome Biol. Evol.">
        <title>Long-read-based Genome Assembly of Drosophila gunungcola Reveals Fewer Chemosensory Genes in Flower-breeding Species.</title>
        <authorList>
            <person name="Negi A."/>
            <person name="Liao B.Y."/>
            <person name="Yeh S.D."/>
        </authorList>
    </citation>
    <scope>NUCLEOTIDE SEQUENCE</scope>
    <source>
        <strain evidence="1">Sukarami</strain>
    </source>
</reference>
<dbReference type="Proteomes" id="UP001059596">
    <property type="component" value="Unassembled WGS sequence"/>
</dbReference>
<evidence type="ECO:0000313" key="1">
    <source>
        <dbReference type="EMBL" id="KAI8040652.1"/>
    </source>
</evidence>
<feature type="non-terminal residue" evidence="1">
    <location>
        <position position="76"/>
    </location>
</feature>
<evidence type="ECO:0000313" key="2">
    <source>
        <dbReference type="Proteomes" id="UP001059596"/>
    </source>
</evidence>
<protein>
    <submittedName>
        <fullName evidence="1">Uncharacterized protein</fullName>
    </submittedName>
</protein>
<name>A0A9Q0BQ62_9MUSC</name>
<sequence>MPENSNPSTIKRCQVRRLHIASGNNRNLIFMTFSQSMYLAKFHQELQLSAELKNILRTIRHEYFFIHFRFMFFLLP</sequence>
<gene>
    <name evidence="1" type="ORF">M5D96_006595</name>
</gene>
<proteinExistence type="predicted"/>
<keyword evidence="2" id="KW-1185">Reference proteome</keyword>